<gene>
    <name evidence="2" type="ORF">V6x_59930</name>
</gene>
<organism evidence="2 3">
    <name type="scientific">Gimesia chilikensis</name>
    <dbReference type="NCBI Taxonomy" id="2605989"/>
    <lineage>
        <taxon>Bacteria</taxon>
        <taxon>Pseudomonadati</taxon>
        <taxon>Planctomycetota</taxon>
        <taxon>Planctomycetia</taxon>
        <taxon>Planctomycetales</taxon>
        <taxon>Planctomycetaceae</taxon>
        <taxon>Gimesia</taxon>
    </lineage>
</organism>
<protein>
    <recommendedName>
        <fullName evidence="4">Tetratricopeptide repeat protein</fullName>
    </recommendedName>
</protein>
<sequence>MYQNHQTGSHEKVHFQQQTVESSRLSQQDSNVDELLKKVEQLLLEDAPDRALQLIAKSKIKSDWLKNATAVCQMRLGNYQVAIDIYRSILLTNGVFLRSDAPTVFKCNFAVALLLNKNIQGFDSALAAVRGADHPAISRLKTTVKDWKQKLTIWQKIQLVCGTHPNVPIELSFPPGDLH</sequence>
<evidence type="ECO:0000256" key="1">
    <source>
        <dbReference type="SAM" id="MobiDB-lite"/>
    </source>
</evidence>
<evidence type="ECO:0000313" key="3">
    <source>
        <dbReference type="Proteomes" id="UP000320722"/>
    </source>
</evidence>
<feature type="region of interest" description="Disordered" evidence="1">
    <location>
        <begin position="1"/>
        <end position="26"/>
    </location>
</feature>
<evidence type="ECO:0008006" key="4">
    <source>
        <dbReference type="Google" id="ProtNLM"/>
    </source>
</evidence>
<dbReference type="Proteomes" id="UP000320722">
    <property type="component" value="Chromosome"/>
</dbReference>
<proteinExistence type="predicted"/>
<dbReference type="AlphaFoldDB" id="A0A517WLU8"/>
<reference evidence="2 3" key="1">
    <citation type="submission" date="2019-02" db="EMBL/GenBank/DDBJ databases">
        <title>Deep-cultivation of Planctomycetes and their phenomic and genomic characterization uncovers novel biology.</title>
        <authorList>
            <person name="Wiegand S."/>
            <person name="Jogler M."/>
            <person name="Boedeker C."/>
            <person name="Pinto D."/>
            <person name="Vollmers J."/>
            <person name="Rivas-Marin E."/>
            <person name="Kohn T."/>
            <person name="Peeters S.H."/>
            <person name="Heuer A."/>
            <person name="Rast P."/>
            <person name="Oberbeckmann S."/>
            <person name="Bunk B."/>
            <person name="Jeske O."/>
            <person name="Meyerdierks A."/>
            <person name="Storesund J.E."/>
            <person name="Kallscheuer N."/>
            <person name="Luecker S."/>
            <person name="Lage O.M."/>
            <person name="Pohl T."/>
            <person name="Merkel B.J."/>
            <person name="Hornburger P."/>
            <person name="Mueller R.-W."/>
            <person name="Bruemmer F."/>
            <person name="Labrenz M."/>
            <person name="Spormann A.M."/>
            <person name="Op den Camp H."/>
            <person name="Overmann J."/>
            <person name="Amann R."/>
            <person name="Jetten M.S.M."/>
            <person name="Mascher T."/>
            <person name="Medema M.H."/>
            <person name="Devos D.P."/>
            <person name="Kaster A.-K."/>
            <person name="Ovreas L."/>
            <person name="Rohde M."/>
            <person name="Galperin M.Y."/>
            <person name="Jogler C."/>
        </authorList>
    </citation>
    <scope>NUCLEOTIDE SEQUENCE [LARGE SCALE GENOMIC DNA]</scope>
    <source>
        <strain evidence="2 3">V6</strain>
    </source>
</reference>
<feature type="compositionally biased region" description="Polar residues" evidence="1">
    <location>
        <begin position="15"/>
        <end position="26"/>
    </location>
</feature>
<dbReference type="RefSeq" id="WP_145045142.1">
    <property type="nucleotide sequence ID" value="NZ_CP036347.1"/>
</dbReference>
<dbReference type="EMBL" id="CP036347">
    <property type="protein sequence ID" value="QDU06241.1"/>
    <property type="molecule type" value="Genomic_DNA"/>
</dbReference>
<name>A0A517WLU8_9PLAN</name>
<accession>A0A517WLU8</accession>
<evidence type="ECO:0000313" key="2">
    <source>
        <dbReference type="EMBL" id="QDU06241.1"/>
    </source>
</evidence>